<dbReference type="AlphaFoldDB" id="A0A853B2T9"/>
<feature type="region of interest" description="Disordered" evidence="1">
    <location>
        <begin position="1"/>
        <end position="25"/>
    </location>
</feature>
<sequence>MIRITGHTLSHLHAGRGSPHRKQDRSTILLWDRSRTRYVPGIHFPNREESNVKRRKAALAATTLAIAATVALTGIGTASAAPTPPGDSWDHVWTAKDGTAKLYVEEHGDLISICDTKANGDSAHVHVYVGVNGPLRYTARATGGKGNCSVHSASQGGKYNLPETNQKIYLWFGGDNSSGDTMASFFNDH</sequence>
<evidence type="ECO:0000313" key="3">
    <source>
        <dbReference type="EMBL" id="NYI89453.1"/>
    </source>
</evidence>
<protein>
    <submittedName>
        <fullName evidence="3">Uncharacterized protein</fullName>
    </submittedName>
</protein>
<proteinExistence type="predicted"/>
<keyword evidence="2" id="KW-0812">Transmembrane</keyword>
<reference evidence="3 4" key="1">
    <citation type="submission" date="2020-07" db="EMBL/GenBank/DDBJ databases">
        <title>Sequencing the genomes of 1000 actinobacteria strains.</title>
        <authorList>
            <person name="Klenk H.-P."/>
        </authorList>
    </citation>
    <scope>NUCLEOTIDE SEQUENCE [LARGE SCALE GENOMIC DNA]</scope>
    <source>
        <strain evidence="3 4">DSM 104006</strain>
    </source>
</reference>
<comment type="caution">
    <text evidence="3">The sequence shown here is derived from an EMBL/GenBank/DDBJ whole genome shotgun (WGS) entry which is preliminary data.</text>
</comment>
<accession>A0A853B2T9</accession>
<gene>
    <name evidence="3" type="ORF">HNR02_002776</name>
</gene>
<keyword evidence="4" id="KW-1185">Reference proteome</keyword>
<dbReference type="EMBL" id="JACCFK010000001">
    <property type="protein sequence ID" value="NYI89453.1"/>
    <property type="molecule type" value="Genomic_DNA"/>
</dbReference>
<organism evidence="3 4">
    <name type="scientific">Amycolatopsis endophytica</name>
    <dbReference type="NCBI Taxonomy" id="860233"/>
    <lineage>
        <taxon>Bacteria</taxon>
        <taxon>Bacillati</taxon>
        <taxon>Actinomycetota</taxon>
        <taxon>Actinomycetes</taxon>
        <taxon>Pseudonocardiales</taxon>
        <taxon>Pseudonocardiaceae</taxon>
        <taxon>Amycolatopsis</taxon>
    </lineage>
</organism>
<evidence type="ECO:0000256" key="2">
    <source>
        <dbReference type="SAM" id="Phobius"/>
    </source>
</evidence>
<dbReference type="RefSeq" id="WP_179773605.1">
    <property type="nucleotide sequence ID" value="NZ_JACCFK010000001.1"/>
</dbReference>
<evidence type="ECO:0000313" key="4">
    <source>
        <dbReference type="Proteomes" id="UP000549616"/>
    </source>
</evidence>
<name>A0A853B2T9_9PSEU</name>
<dbReference type="Proteomes" id="UP000549616">
    <property type="component" value="Unassembled WGS sequence"/>
</dbReference>
<feature type="transmembrane region" description="Helical" evidence="2">
    <location>
        <begin position="57"/>
        <end position="78"/>
    </location>
</feature>
<keyword evidence="2" id="KW-0472">Membrane</keyword>
<keyword evidence="2" id="KW-1133">Transmembrane helix</keyword>
<evidence type="ECO:0000256" key="1">
    <source>
        <dbReference type="SAM" id="MobiDB-lite"/>
    </source>
</evidence>